<protein>
    <submittedName>
        <fullName evidence="1">Uncharacterized protein</fullName>
    </submittedName>
</protein>
<organism evidence="1 2">
    <name type="scientific">Sphingobium nicotianae</name>
    <dbReference type="NCBI Taxonomy" id="2782607"/>
    <lineage>
        <taxon>Bacteria</taxon>
        <taxon>Pseudomonadati</taxon>
        <taxon>Pseudomonadota</taxon>
        <taxon>Alphaproteobacteria</taxon>
        <taxon>Sphingomonadales</taxon>
        <taxon>Sphingomonadaceae</taxon>
        <taxon>Sphingobium</taxon>
    </lineage>
</organism>
<comment type="caution">
    <text evidence="1">The sequence shown here is derived from an EMBL/GenBank/DDBJ whole genome shotgun (WGS) entry which is preliminary data.</text>
</comment>
<evidence type="ECO:0000313" key="1">
    <source>
        <dbReference type="EMBL" id="MBT2187909.1"/>
    </source>
</evidence>
<dbReference type="EMBL" id="JAHGAW010000008">
    <property type="protein sequence ID" value="MBT2187909.1"/>
    <property type="molecule type" value="Genomic_DNA"/>
</dbReference>
<dbReference type="AlphaFoldDB" id="A0A9X1DDJ7"/>
<gene>
    <name evidence="1" type="ORF">KK488_13225</name>
</gene>
<dbReference type="RefSeq" id="WP_214624158.1">
    <property type="nucleotide sequence ID" value="NZ_JAHGAW010000008.1"/>
</dbReference>
<proteinExistence type="predicted"/>
<accession>A0A9X1DDJ7</accession>
<sequence>MSFRLTLGLSEDGEYQWPRITNDAFSIDGKYRDALTLLNELLSRRATQSVFDLYWDRCQASGRTLPAATKSEAIMRLRSDLCYVLVWEAESARIWSEGPQDYRAQMRAYQRTSQSDVRRFKAALDVLRRIDGRHAYLLRQSLEYAMQDFLSEEGVKKVKRGDPNTANGFTWCTISGPTVREHEFQFLSKLSLFHFDDLLEAWEREVDQLFRAWPSNWMEFGALRFQQAIEPRAAAKMNVVQLGLIARLLIRMRDFTAGRGIGAHGTGYAVPTDGRPCWDIIAEFVNCALDADAPLTGDTARRVWQKFSDKFEPRVQGWPRPAKSEPQVQKI</sequence>
<keyword evidence="2" id="KW-1185">Reference proteome</keyword>
<reference evidence="1" key="1">
    <citation type="submission" date="2021-05" db="EMBL/GenBank/DDBJ databases">
        <title>Genome of Sphingobium sp. strain.</title>
        <authorList>
            <person name="Fan R."/>
        </authorList>
    </citation>
    <scope>NUCLEOTIDE SEQUENCE</scope>
    <source>
        <strain evidence="1">H33</strain>
    </source>
</reference>
<evidence type="ECO:0000313" key="2">
    <source>
        <dbReference type="Proteomes" id="UP001138757"/>
    </source>
</evidence>
<name>A0A9X1DDJ7_9SPHN</name>
<dbReference type="Proteomes" id="UP001138757">
    <property type="component" value="Unassembled WGS sequence"/>
</dbReference>